<proteinExistence type="predicted"/>
<keyword evidence="1" id="KW-0472">Membrane</keyword>
<evidence type="ECO:0000313" key="2">
    <source>
        <dbReference type="EMBL" id="CAA9274330.1"/>
    </source>
</evidence>
<accession>A0A6J4JCG8</accession>
<organism evidence="2">
    <name type="scientific">uncultured Cytophagales bacterium</name>
    <dbReference type="NCBI Taxonomy" id="158755"/>
    <lineage>
        <taxon>Bacteria</taxon>
        <taxon>Pseudomonadati</taxon>
        <taxon>Bacteroidota</taxon>
        <taxon>Sphingobacteriia</taxon>
        <taxon>Sphingobacteriales</taxon>
        <taxon>environmental samples</taxon>
    </lineage>
</organism>
<reference evidence="2" key="1">
    <citation type="submission" date="2020-02" db="EMBL/GenBank/DDBJ databases">
        <authorList>
            <person name="Meier V. D."/>
        </authorList>
    </citation>
    <scope>NUCLEOTIDE SEQUENCE</scope>
    <source>
        <strain evidence="2">AVDCRST_MAG56</strain>
    </source>
</reference>
<keyword evidence="1" id="KW-1133">Transmembrane helix</keyword>
<sequence length="141" mass="15265">MPRTQITRKNNALHFLRAAADRAYAPFPHPISPRGHAAADALAFVGMAVLVRQLARESRPAAAVMAVNLATESAVALSTHYPPPALVPVIRFDDHIRIGILYAPLSLGMALLVPGIPRRQRVLLGLFPLVPFLLNALSRPD</sequence>
<dbReference type="AlphaFoldDB" id="A0A6J4JCG8"/>
<keyword evidence="1" id="KW-0812">Transmembrane</keyword>
<feature type="transmembrane region" description="Helical" evidence="1">
    <location>
        <begin position="98"/>
        <end position="116"/>
    </location>
</feature>
<name>A0A6J4JCG8_9SPHI</name>
<gene>
    <name evidence="2" type="ORF">AVDCRST_MAG56-3238</name>
</gene>
<protein>
    <submittedName>
        <fullName evidence="2">Uncharacterized protein</fullName>
    </submittedName>
</protein>
<dbReference type="EMBL" id="CADCTQ010000274">
    <property type="protein sequence ID" value="CAA9274330.1"/>
    <property type="molecule type" value="Genomic_DNA"/>
</dbReference>
<evidence type="ECO:0000256" key="1">
    <source>
        <dbReference type="SAM" id="Phobius"/>
    </source>
</evidence>